<reference evidence="2 3" key="1">
    <citation type="submission" date="2023-07" db="EMBL/GenBank/DDBJ databases">
        <title>Genomic Encyclopedia of Type Strains, Phase IV (KMG-IV): sequencing the most valuable type-strain genomes for metagenomic binning, comparative biology and taxonomic classification.</title>
        <authorList>
            <person name="Goeker M."/>
        </authorList>
    </citation>
    <scope>NUCLEOTIDE SEQUENCE [LARGE SCALE GENOMIC DNA]</scope>
    <source>
        <strain evidence="2 3">DSM 2457</strain>
    </source>
</reference>
<gene>
    <name evidence="2" type="ORF">J2S75_000403</name>
</gene>
<dbReference type="EMBL" id="JAUSUI010000001">
    <property type="protein sequence ID" value="MDQ0301392.1"/>
    <property type="molecule type" value="Genomic_DNA"/>
</dbReference>
<evidence type="ECO:0000313" key="2">
    <source>
        <dbReference type="EMBL" id="MDQ0301392.1"/>
    </source>
</evidence>
<keyword evidence="1" id="KW-1133">Transmembrane helix</keyword>
<comment type="caution">
    <text evidence="2">The sequence shown here is derived from an EMBL/GenBank/DDBJ whole genome shotgun (WGS) entry which is preliminary data.</text>
</comment>
<sequence length="171" mass="17749">MELVEAAFEDVRARHSATVDHVRAFEAQALSLLGTCSTLAVGCASGVAVGLAPDTIIPGAASSALAGACCSLVVGSIFCVGVLSSTPLSLPGREVEFWRLALVQTARSKSDILSEFLRVSEVSINENCSLIEKLSHKMKRARGALLLSPIAAATSAAAFIYIQRVANLCGS</sequence>
<feature type="transmembrane region" description="Helical" evidence="1">
    <location>
        <begin position="30"/>
        <end position="52"/>
    </location>
</feature>
<name>A0ABU0B6E5_9HYPH</name>
<keyword evidence="1" id="KW-0812">Transmembrane</keyword>
<keyword evidence="3" id="KW-1185">Reference proteome</keyword>
<accession>A0ABU0B6E5</accession>
<evidence type="ECO:0000313" key="3">
    <source>
        <dbReference type="Proteomes" id="UP001224682"/>
    </source>
</evidence>
<proteinExistence type="predicted"/>
<dbReference type="RefSeq" id="WP_307017709.1">
    <property type="nucleotide sequence ID" value="NZ_JAUSUI010000001.1"/>
</dbReference>
<dbReference type="Proteomes" id="UP001224682">
    <property type="component" value="Unassembled WGS sequence"/>
</dbReference>
<feature type="transmembrane region" description="Helical" evidence="1">
    <location>
        <begin position="64"/>
        <end position="83"/>
    </location>
</feature>
<evidence type="ECO:0000256" key="1">
    <source>
        <dbReference type="SAM" id="Phobius"/>
    </source>
</evidence>
<keyword evidence="1" id="KW-0472">Membrane</keyword>
<feature type="transmembrane region" description="Helical" evidence="1">
    <location>
        <begin position="143"/>
        <end position="162"/>
    </location>
</feature>
<protein>
    <submittedName>
        <fullName evidence="2">Uncharacterized protein</fullName>
    </submittedName>
</protein>
<organism evidence="2 3">
    <name type="scientific">Ancylobacter polymorphus</name>
    <dbReference type="NCBI Taxonomy" id="223390"/>
    <lineage>
        <taxon>Bacteria</taxon>
        <taxon>Pseudomonadati</taxon>
        <taxon>Pseudomonadota</taxon>
        <taxon>Alphaproteobacteria</taxon>
        <taxon>Hyphomicrobiales</taxon>
        <taxon>Xanthobacteraceae</taxon>
        <taxon>Ancylobacter</taxon>
    </lineage>
</organism>